<dbReference type="InterPro" id="IPR010496">
    <property type="entry name" value="AL/BT2_dom"/>
</dbReference>
<dbReference type="GO" id="GO:0016787">
    <property type="term" value="F:hydrolase activity"/>
    <property type="evidence" value="ECO:0007669"/>
    <property type="project" value="InterPro"/>
</dbReference>
<dbReference type="RefSeq" id="WP_108825046.1">
    <property type="nucleotide sequence ID" value="NZ_CP023004.1"/>
</dbReference>
<dbReference type="AlphaFoldDB" id="A0A2U8E370"/>
<organism evidence="3 4">
    <name type="scientific">Ereboglobus luteus</name>
    <dbReference type="NCBI Taxonomy" id="1796921"/>
    <lineage>
        <taxon>Bacteria</taxon>
        <taxon>Pseudomonadati</taxon>
        <taxon>Verrucomicrobiota</taxon>
        <taxon>Opitutia</taxon>
        <taxon>Opitutales</taxon>
        <taxon>Opitutaceae</taxon>
        <taxon>Ereboglobus</taxon>
    </lineage>
</organism>
<sequence>MKKTILILASLVFSLAGFSSLGARPAGETTLKSPAFAASLENSRWAFTLPNDRAGWLGFSRENDKLTALLLWGSGHPRPVAVALKNDAVELRRAYKHTGKNGAKLDRTDLLTARQTAGGALAFEIQTLNENGKPVGRPATFTATRIPDLPPAPDLSKLKYGAPVKLIRDDLSNWESMNPKAYNGWTLKNGVLTNTVVFPDGSKKRGANLSTTDKSFKDFRLAFEVSLPANSNSGAYLRGIYEIQMSNSRQENAHQTMGSLYGRHAPSTNAEKPANEWQTVDVILADRHVTVVLNGVTIIDNQPVLGVTGGAITADEFVPGPIYLQGDHTNASYRNMTLTPIIKELR</sequence>
<reference evidence="3 4" key="1">
    <citation type="journal article" date="2018" name="Syst. Appl. Microbiol.">
        <title>Ereboglobus luteus gen. nov. sp. nov. from cockroach guts, and new insights into the oxygen relationship of the genera Opitutus and Didymococcus (Verrucomicrobia: Opitutaceae).</title>
        <authorList>
            <person name="Tegtmeier D."/>
            <person name="Belitz A."/>
            <person name="Radek R."/>
            <person name="Heimerl T."/>
            <person name="Brune A."/>
        </authorList>
    </citation>
    <scope>NUCLEOTIDE SEQUENCE [LARGE SCALE GENOMIC DNA]</scope>
    <source>
        <strain evidence="3 4">Ho45</strain>
    </source>
</reference>
<evidence type="ECO:0000313" key="4">
    <source>
        <dbReference type="Proteomes" id="UP000244896"/>
    </source>
</evidence>
<name>A0A2U8E370_9BACT</name>
<feature type="chain" id="PRO_5015916714" description="3-keto-alpha-glucoside-1,2-lyase/3-keto-2-hydroxy-glucal hydratase domain-containing protein" evidence="1">
    <location>
        <begin position="24"/>
        <end position="346"/>
    </location>
</feature>
<dbReference type="Proteomes" id="UP000244896">
    <property type="component" value="Chromosome"/>
</dbReference>
<dbReference type="KEGG" id="elut:CKA38_08275"/>
<keyword evidence="4" id="KW-1185">Reference proteome</keyword>
<dbReference type="OrthoDB" id="184452at2"/>
<gene>
    <name evidence="3" type="ORF">CKA38_08275</name>
</gene>
<protein>
    <recommendedName>
        <fullName evidence="2">3-keto-alpha-glucoside-1,2-lyase/3-keto-2-hydroxy-glucal hydratase domain-containing protein</fullName>
    </recommendedName>
</protein>
<proteinExistence type="predicted"/>
<dbReference type="Pfam" id="PF06439">
    <property type="entry name" value="3keto-disac_hyd"/>
    <property type="match status" value="1"/>
</dbReference>
<keyword evidence="1" id="KW-0732">Signal</keyword>
<evidence type="ECO:0000259" key="2">
    <source>
        <dbReference type="Pfam" id="PF06439"/>
    </source>
</evidence>
<evidence type="ECO:0000313" key="3">
    <source>
        <dbReference type="EMBL" id="AWI09235.1"/>
    </source>
</evidence>
<dbReference type="Gene3D" id="2.60.120.560">
    <property type="entry name" value="Exo-inulinase, domain 1"/>
    <property type="match status" value="1"/>
</dbReference>
<dbReference type="EMBL" id="CP023004">
    <property type="protein sequence ID" value="AWI09235.1"/>
    <property type="molecule type" value="Genomic_DNA"/>
</dbReference>
<feature type="signal peptide" evidence="1">
    <location>
        <begin position="1"/>
        <end position="23"/>
    </location>
</feature>
<evidence type="ECO:0000256" key="1">
    <source>
        <dbReference type="SAM" id="SignalP"/>
    </source>
</evidence>
<feature type="domain" description="3-keto-alpha-glucoside-1,2-lyase/3-keto-2-hydroxy-glucal hydratase" evidence="2">
    <location>
        <begin position="170"/>
        <end position="338"/>
    </location>
</feature>
<accession>A0A2U8E370</accession>